<evidence type="ECO:0000313" key="1">
    <source>
        <dbReference type="EMBL" id="MFF3665953.1"/>
    </source>
</evidence>
<protein>
    <recommendedName>
        <fullName evidence="3">Helicase</fullName>
    </recommendedName>
</protein>
<organism evidence="1 2">
    <name type="scientific">Microtetraspora malaysiensis</name>
    <dbReference type="NCBI Taxonomy" id="161358"/>
    <lineage>
        <taxon>Bacteria</taxon>
        <taxon>Bacillati</taxon>
        <taxon>Actinomycetota</taxon>
        <taxon>Actinomycetes</taxon>
        <taxon>Streptosporangiales</taxon>
        <taxon>Streptosporangiaceae</taxon>
        <taxon>Microtetraspora</taxon>
    </lineage>
</organism>
<reference evidence="1 2" key="1">
    <citation type="submission" date="2024-10" db="EMBL/GenBank/DDBJ databases">
        <title>The Natural Products Discovery Center: Release of the First 8490 Sequenced Strains for Exploring Actinobacteria Biosynthetic Diversity.</title>
        <authorList>
            <person name="Kalkreuter E."/>
            <person name="Kautsar S.A."/>
            <person name="Yang D."/>
            <person name="Bader C.D."/>
            <person name="Teijaro C.N."/>
            <person name="Fluegel L."/>
            <person name="Davis C.M."/>
            <person name="Simpson J.R."/>
            <person name="Lauterbach L."/>
            <person name="Steele A.D."/>
            <person name="Gui C."/>
            <person name="Meng S."/>
            <person name="Li G."/>
            <person name="Viehrig K."/>
            <person name="Ye F."/>
            <person name="Su P."/>
            <person name="Kiefer A.F."/>
            <person name="Nichols A."/>
            <person name="Cepeda A.J."/>
            <person name="Yan W."/>
            <person name="Fan B."/>
            <person name="Jiang Y."/>
            <person name="Adhikari A."/>
            <person name="Zheng C.-J."/>
            <person name="Schuster L."/>
            <person name="Cowan T.M."/>
            <person name="Smanski M.J."/>
            <person name="Chevrette M.G."/>
            <person name="De Carvalho L.P.S."/>
            <person name="Shen B."/>
        </authorList>
    </citation>
    <scope>NUCLEOTIDE SEQUENCE [LARGE SCALE GENOMIC DNA]</scope>
    <source>
        <strain evidence="1 2">NPDC002173</strain>
    </source>
</reference>
<keyword evidence="2" id="KW-1185">Reference proteome</keyword>
<dbReference type="EMBL" id="JBIASD010000005">
    <property type="protein sequence ID" value="MFF3665953.1"/>
    <property type="molecule type" value="Genomic_DNA"/>
</dbReference>
<dbReference type="InterPro" id="IPR027417">
    <property type="entry name" value="P-loop_NTPase"/>
</dbReference>
<comment type="caution">
    <text evidence="1">The sequence shown here is derived from an EMBL/GenBank/DDBJ whole genome shotgun (WGS) entry which is preliminary data.</text>
</comment>
<name>A0ABW6SQ30_9ACTN</name>
<gene>
    <name evidence="1" type="ORF">ACFYXI_10200</name>
</gene>
<sequence length="98" mass="10769">MDTANRLQGREYDVTIVLHPLSGRRDATAFHLESGRLCVLASRHRHACVVVARAGIPELLDAHPSTGRVRLNVPIKFPDGWEANHAVLAHLAGHRVPT</sequence>
<dbReference type="RefSeq" id="WP_387410214.1">
    <property type="nucleotide sequence ID" value="NZ_JBIASD010000005.1"/>
</dbReference>
<evidence type="ECO:0000313" key="2">
    <source>
        <dbReference type="Proteomes" id="UP001602013"/>
    </source>
</evidence>
<dbReference type="Proteomes" id="UP001602013">
    <property type="component" value="Unassembled WGS sequence"/>
</dbReference>
<proteinExistence type="predicted"/>
<accession>A0ABW6SQ30</accession>
<dbReference type="Gene3D" id="3.40.50.300">
    <property type="entry name" value="P-loop containing nucleotide triphosphate hydrolases"/>
    <property type="match status" value="1"/>
</dbReference>
<evidence type="ECO:0008006" key="3">
    <source>
        <dbReference type="Google" id="ProtNLM"/>
    </source>
</evidence>